<dbReference type="NCBIfam" id="TIGR01787">
    <property type="entry name" value="squalene_cyclas"/>
    <property type="match status" value="1"/>
</dbReference>
<evidence type="ECO:0000259" key="5">
    <source>
        <dbReference type="Pfam" id="PF13243"/>
    </source>
</evidence>
<dbReference type="RefSeq" id="WP_256617584.1">
    <property type="nucleotide sequence ID" value="NZ_JANIBC010000001.1"/>
</dbReference>
<dbReference type="EMBL" id="JANIBC010000001">
    <property type="protein sequence ID" value="MCQ8183781.1"/>
    <property type="molecule type" value="Genomic_DNA"/>
</dbReference>
<dbReference type="PANTHER" id="PTHR11764:SF20">
    <property type="entry name" value="LANOSTEROL SYNTHASE"/>
    <property type="match status" value="1"/>
</dbReference>
<dbReference type="PANTHER" id="PTHR11764">
    <property type="entry name" value="TERPENE CYCLASE/MUTASE FAMILY MEMBER"/>
    <property type="match status" value="1"/>
</dbReference>
<dbReference type="AlphaFoldDB" id="A0A9X2RHD5"/>
<dbReference type="CDD" id="cd02892">
    <property type="entry name" value="SQCY_1"/>
    <property type="match status" value="1"/>
</dbReference>
<feature type="domain" description="Squalene cyclase C-terminal" evidence="5">
    <location>
        <begin position="312"/>
        <end position="628"/>
    </location>
</feature>
<feature type="domain" description="Squalene cyclase N-terminal" evidence="6">
    <location>
        <begin position="17"/>
        <end position="301"/>
    </location>
</feature>
<evidence type="ECO:0000256" key="3">
    <source>
        <dbReference type="ARBA" id="ARBA00022737"/>
    </source>
</evidence>
<dbReference type="Gene3D" id="1.50.10.20">
    <property type="match status" value="2"/>
</dbReference>
<keyword evidence="4 7" id="KW-0413">Isomerase</keyword>
<dbReference type="NCBIfam" id="TIGR01507">
    <property type="entry name" value="hopene_cyclase"/>
    <property type="match status" value="1"/>
</dbReference>
<gene>
    <name evidence="7" type="primary">shc</name>
    <name evidence="7" type="ORF">NOG11_00110</name>
</gene>
<evidence type="ECO:0000259" key="6">
    <source>
        <dbReference type="Pfam" id="PF13249"/>
    </source>
</evidence>
<evidence type="ECO:0000256" key="2">
    <source>
        <dbReference type="ARBA" id="ARBA00009755"/>
    </source>
</evidence>
<accession>A0A9X2RHD5</accession>
<evidence type="ECO:0000256" key="4">
    <source>
        <dbReference type="ARBA" id="ARBA00023235"/>
    </source>
</evidence>
<comment type="similarity">
    <text evidence="2">Belongs to the terpene cyclase/mutase family.</text>
</comment>
<dbReference type="InterPro" id="IPR018333">
    <property type="entry name" value="Squalene_cyclase"/>
</dbReference>
<sequence length="642" mass="72121">MIPSAAHQAQARRELIAEQTTRLFDFQQDDGHIVFELEADATIPSEYVLLLRFLGEKNPEEEEGIKRYLLNDQKEDGSWPLFRGGAGDLSATVKAYWALKICGVDPETPEMIRARDWVLARGGAARANVFTRYALALFGHIPWRGTPAIPVEVMSLPKWFPFHISKIAYWSRTVMIPLLVLYAKKARAEDCSTQLTELFVTPPEQETKWQVNPSGTKVGSLFLALDKVLHAVEPRVPEKLREAPLREAERFVLEHLNGEDGLGAIYPAMANAVMMLKVLGYSPDSEAMKTARRSIDLLKVWRGDQLYLQPCVSPVWDTGLSAHALLEAGETQDPRLEKMLDWLADKQILEHRGDWISRRPHVRPGGWAFQYENPDYPDVDDTAVVAMAMHRQGDPKYKENIDRACEWIAGMQSSSGGWGAFEPENEHFYLNSIPFADHGALLDPPTVDVTARCVGCLSQVDKDLYAKEIALGVEYLKRHQEEDGSWFGRWGSNYIYGTWSVLVCLESADVDLSEPWVRKAASWLKGQQRADGGFGEGLESYEAAGRGGEQPSTASQTAWAMMGLMAAGEIASDEVAKAAEWLRNAPREEETPRWEEDLYTGTGFPKVFYLKYHGYAAFFPLWATARYDRMASANHPAQGWGM</sequence>
<dbReference type="InterPro" id="IPR032696">
    <property type="entry name" value="SQ_cyclase_C"/>
</dbReference>
<dbReference type="Pfam" id="PF13249">
    <property type="entry name" value="SQHop_cyclase_N"/>
    <property type="match status" value="1"/>
</dbReference>
<reference evidence="7" key="1">
    <citation type="submission" date="2022-07" db="EMBL/GenBank/DDBJ databases">
        <title>Parvularcula maris sp. nov., an algicidal bacterium isolated from seawater.</title>
        <authorList>
            <person name="Li F."/>
        </authorList>
    </citation>
    <scope>NUCLEOTIDE SEQUENCE</scope>
    <source>
        <strain evidence="7">BGMRC 0090</strain>
    </source>
</reference>
<evidence type="ECO:0000313" key="8">
    <source>
        <dbReference type="Proteomes" id="UP001142610"/>
    </source>
</evidence>
<dbReference type="GO" id="GO:0005811">
    <property type="term" value="C:lipid droplet"/>
    <property type="evidence" value="ECO:0007669"/>
    <property type="project" value="InterPro"/>
</dbReference>
<organism evidence="7 8">
    <name type="scientific">Parvularcula maris</name>
    <dbReference type="NCBI Taxonomy" id="2965077"/>
    <lineage>
        <taxon>Bacteria</taxon>
        <taxon>Pseudomonadati</taxon>
        <taxon>Pseudomonadota</taxon>
        <taxon>Alphaproteobacteria</taxon>
        <taxon>Parvularculales</taxon>
        <taxon>Parvularculaceae</taxon>
        <taxon>Parvularcula</taxon>
    </lineage>
</organism>
<comment type="pathway">
    <text evidence="1">Secondary metabolite biosynthesis; hopanoid biosynthesis.</text>
</comment>
<dbReference type="SFLD" id="SFLDG01016">
    <property type="entry name" value="Prenyltransferase_Like_2"/>
    <property type="match status" value="1"/>
</dbReference>
<proteinExistence type="inferred from homology"/>
<dbReference type="InterPro" id="IPR032697">
    <property type="entry name" value="SQ_cyclase_N"/>
</dbReference>
<dbReference type="SUPFAM" id="SSF48239">
    <property type="entry name" value="Terpenoid cyclases/Protein prenyltransferases"/>
    <property type="match status" value="2"/>
</dbReference>
<evidence type="ECO:0000256" key="1">
    <source>
        <dbReference type="ARBA" id="ARBA00004999"/>
    </source>
</evidence>
<dbReference type="GO" id="GO:0016104">
    <property type="term" value="P:triterpenoid biosynthetic process"/>
    <property type="evidence" value="ECO:0007669"/>
    <property type="project" value="InterPro"/>
</dbReference>
<dbReference type="InterPro" id="IPR008930">
    <property type="entry name" value="Terpenoid_cyclase/PrenylTrfase"/>
</dbReference>
<dbReference type="EC" id="5.4.99.17" evidence="7"/>
<keyword evidence="8" id="KW-1185">Reference proteome</keyword>
<dbReference type="Pfam" id="PF13243">
    <property type="entry name" value="SQHop_cyclase_C"/>
    <property type="match status" value="1"/>
</dbReference>
<keyword evidence="3" id="KW-0677">Repeat</keyword>
<dbReference type="Proteomes" id="UP001142610">
    <property type="component" value="Unassembled WGS sequence"/>
</dbReference>
<dbReference type="InterPro" id="IPR006400">
    <property type="entry name" value="Hopene-cyclase"/>
</dbReference>
<protein>
    <submittedName>
        <fullName evidence="7">Squalene--hopene cyclase</fullName>
        <ecNumber evidence="7">5.4.99.17</ecNumber>
    </submittedName>
</protein>
<comment type="caution">
    <text evidence="7">The sequence shown here is derived from an EMBL/GenBank/DDBJ whole genome shotgun (WGS) entry which is preliminary data.</text>
</comment>
<name>A0A9X2RHD5_9PROT</name>
<evidence type="ECO:0000313" key="7">
    <source>
        <dbReference type="EMBL" id="MCQ8183781.1"/>
    </source>
</evidence>
<dbReference type="GO" id="GO:0051007">
    <property type="term" value="F:squalene-hopene cyclase activity"/>
    <property type="evidence" value="ECO:0007669"/>
    <property type="project" value="UniProtKB-EC"/>
</dbReference>